<dbReference type="EMBL" id="JAGPXD010000004">
    <property type="protein sequence ID" value="KAH7359251.1"/>
    <property type="molecule type" value="Genomic_DNA"/>
</dbReference>
<organism evidence="2 3">
    <name type="scientific">Plectosphaerella cucumerina</name>
    <dbReference type="NCBI Taxonomy" id="40658"/>
    <lineage>
        <taxon>Eukaryota</taxon>
        <taxon>Fungi</taxon>
        <taxon>Dikarya</taxon>
        <taxon>Ascomycota</taxon>
        <taxon>Pezizomycotina</taxon>
        <taxon>Sordariomycetes</taxon>
        <taxon>Hypocreomycetidae</taxon>
        <taxon>Glomerellales</taxon>
        <taxon>Plectosphaerellaceae</taxon>
        <taxon>Plectosphaerella</taxon>
    </lineage>
</organism>
<evidence type="ECO:0000313" key="3">
    <source>
        <dbReference type="Proteomes" id="UP000813385"/>
    </source>
</evidence>
<proteinExistence type="predicted"/>
<dbReference type="PANTHER" id="PTHR42037">
    <property type="match status" value="1"/>
</dbReference>
<dbReference type="PANTHER" id="PTHR42037:SF1">
    <property type="match status" value="1"/>
</dbReference>
<reference evidence="2" key="1">
    <citation type="journal article" date="2021" name="Nat. Commun.">
        <title>Genetic determinants of endophytism in the Arabidopsis root mycobiome.</title>
        <authorList>
            <person name="Mesny F."/>
            <person name="Miyauchi S."/>
            <person name="Thiergart T."/>
            <person name="Pickel B."/>
            <person name="Atanasova L."/>
            <person name="Karlsson M."/>
            <person name="Huettel B."/>
            <person name="Barry K.W."/>
            <person name="Haridas S."/>
            <person name="Chen C."/>
            <person name="Bauer D."/>
            <person name="Andreopoulos W."/>
            <person name="Pangilinan J."/>
            <person name="LaButti K."/>
            <person name="Riley R."/>
            <person name="Lipzen A."/>
            <person name="Clum A."/>
            <person name="Drula E."/>
            <person name="Henrissat B."/>
            <person name="Kohler A."/>
            <person name="Grigoriev I.V."/>
            <person name="Martin F.M."/>
            <person name="Hacquard S."/>
        </authorList>
    </citation>
    <scope>NUCLEOTIDE SEQUENCE</scope>
    <source>
        <strain evidence="2">MPI-CAGE-AT-0016</strain>
    </source>
</reference>
<evidence type="ECO:0000313" key="2">
    <source>
        <dbReference type="EMBL" id="KAH7359251.1"/>
    </source>
</evidence>
<protein>
    <submittedName>
        <fullName evidence="2">Uncharacterized protein</fullName>
    </submittedName>
</protein>
<dbReference type="AlphaFoldDB" id="A0A8K0TFI7"/>
<keyword evidence="3" id="KW-1185">Reference proteome</keyword>
<feature type="region of interest" description="Disordered" evidence="1">
    <location>
        <begin position="467"/>
        <end position="488"/>
    </location>
</feature>
<evidence type="ECO:0000256" key="1">
    <source>
        <dbReference type="SAM" id="MobiDB-lite"/>
    </source>
</evidence>
<sequence length="488" mass="54789">MPPTKKPGVRLVKYDRLVARVFEVVMLASFIRKVHGSHITVQYDLTTTTGARRRFLQNLASLCDYGKGGPSTTAICVEERQDCYVAWVASNKGASPEVVAFLASILEALRTASASNDQERDNLEVNLVRVAATFARDRVFKEWKLLVKSAARARAALNQPGDQANDLIRWLEQFQIHRGQTPASMCRLAYDVRHSQQMKTIELRHSLLNEPSFAASFTQLERVTHMVGRLAARVRAVKHLVDDALRLEQYLGNPWVVSVVPAPEPAPVPEADRNTKLPSILRRMMETDDPDYERLLNCFKTLDKACSITDGILSKHAGGETPLKPIVHCEVQLVDHFHNQRLAFWEDDPYVACSKPACLLCRLYMKYHPIPFAETDSHNKIPNNWGPALLRDGDRNPRFAEYRDILNAMIKDIRAPILQQIGTVSPSSTFHADSLDQITRLDADPFGYLETDSAYLIDLERNDDPEVHSFGSVSDDASDTDSDGGARL</sequence>
<dbReference type="OrthoDB" id="3251507at2759"/>
<gene>
    <name evidence="2" type="ORF">B0T11DRAFT_244503</name>
</gene>
<dbReference type="Proteomes" id="UP000813385">
    <property type="component" value="Unassembled WGS sequence"/>
</dbReference>
<dbReference type="InterPro" id="IPR027796">
    <property type="entry name" value="OTT_1508_deam-like"/>
</dbReference>
<dbReference type="Pfam" id="PF14441">
    <property type="entry name" value="OTT_1508_deam"/>
    <property type="match status" value="1"/>
</dbReference>
<accession>A0A8K0TFI7</accession>
<name>A0A8K0TFI7_9PEZI</name>
<comment type="caution">
    <text evidence="2">The sequence shown here is derived from an EMBL/GenBank/DDBJ whole genome shotgun (WGS) entry which is preliminary data.</text>
</comment>